<gene>
    <name evidence="3" type="ORF">H5410_040111</name>
</gene>
<evidence type="ECO:0000313" key="4">
    <source>
        <dbReference type="Proteomes" id="UP000824120"/>
    </source>
</evidence>
<evidence type="ECO:0000256" key="1">
    <source>
        <dbReference type="SAM" id="MobiDB-lite"/>
    </source>
</evidence>
<organism evidence="3 4">
    <name type="scientific">Solanum commersonii</name>
    <name type="common">Commerson's wild potato</name>
    <name type="synonym">Commerson's nightshade</name>
    <dbReference type="NCBI Taxonomy" id="4109"/>
    <lineage>
        <taxon>Eukaryota</taxon>
        <taxon>Viridiplantae</taxon>
        <taxon>Streptophyta</taxon>
        <taxon>Embryophyta</taxon>
        <taxon>Tracheophyta</taxon>
        <taxon>Spermatophyta</taxon>
        <taxon>Magnoliopsida</taxon>
        <taxon>eudicotyledons</taxon>
        <taxon>Gunneridae</taxon>
        <taxon>Pentapetalae</taxon>
        <taxon>asterids</taxon>
        <taxon>lamiids</taxon>
        <taxon>Solanales</taxon>
        <taxon>Solanaceae</taxon>
        <taxon>Solanoideae</taxon>
        <taxon>Solaneae</taxon>
        <taxon>Solanum</taxon>
    </lineage>
</organism>
<feature type="region of interest" description="Disordered" evidence="1">
    <location>
        <begin position="308"/>
        <end position="336"/>
    </location>
</feature>
<dbReference type="InterPro" id="IPR056648">
    <property type="entry name" value="DUF7746"/>
</dbReference>
<feature type="domain" description="DUF7746" evidence="2">
    <location>
        <begin position="176"/>
        <end position="230"/>
    </location>
</feature>
<accession>A0A9J5XP52</accession>
<sequence>MLEQDYKLSDGTITKSLLPPQQSFQIEKDNRTVYFTAFAELFDDNDTTLITSMHHILSLHDKISHLCSELEKSQIHDKEKEKATPTIQPSPKIKDFKLSKLDSIKKLLQERFQGLNINPLQLSESDSTDRNTISDEINKISKKHARKSVQRMYYYPRPTPQDILLEEQEYYVSNSFSGTEIHEWNIDGFTDRQIYILAHRILMYSTICKANKNSEKDTTNMIIVGFTGQMWYKDVFLSRVMELPECNNSHWKSKFIDGLPALFAERVRKAHRGDGVSINYDDYTYGKLIKRQQLGEFCEQFTINMPESSKKSDRHRGKRDYKKKPHRQYRKKNRLD</sequence>
<dbReference type="EMBL" id="JACXVP010000008">
    <property type="protein sequence ID" value="KAG5589597.1"/>
    <property type="molecule type" value="Genomic_DNA"/>
</dbReference>
<feature type="compositionally biased region" description="Basic residues" evidence="1">
    <location>
        <begin position="312"/>
        <end position="336"/>
    </location>
</feature>
<evidence type="ECO:0000313" key="3">
    <source>
        <dbReference type="EMBL" id="KAG5589597.1"/>
    </source>
</evidence>
<keyword evidence="4" id="KW-1185">Reference proteome</keyword>
<reference evidence="3 4" key="1">
    <citation type="submission" date="2020-09" db="EMBL/GenBank/DDBJ databases">
        <title>De no assembly of potato wild relative species, Solanum commersonii.</title>
        <authorList>
            <person name="Cho K."/>
        </authorList>
    </citation>
    <scope>NUCLEOTIDE SEQUENCE [LARGE SCALE GENOMIC DNA]</scope>
    <source>
        <strain evidence="3">LZ3.2</strain>
        <tissue evidence="3">Leaf</tissue>
    </source>
</reference>
<protein>
    <recommendedName>
        <fullName evidence="2">DUF7746 domain-containing protein</fullName>
    </recommendedName>
</protein>
<dbReference type="PANTHER" id="PTHR33054">
    <property type="entry name" value="CCHC-TYPE DOMAIN-CONTAINING PROTEIN"/>
    <property type="match status" value="1"/>
</dbReference>
<comment type="caution">
    <text evidence="3">The sequence shown here is derived from an EMBL/GenBank/DDBJ whole genome shotgun (WGS) entry which is preliminary data.</text>
</comment>
<dbReference type="Proteomes" id="UP000824120">
    <property type="component" value="Chromosome 8"/>
</dbReference>
<evidence type="ECO:0000259" key="2">
    <source>
        <dbReference type="Pfam" id="PF24925"/>
    </source>
</evidence>
<dbReference type="PANTHER" id="PTHR33054:SF13">
    <property type="entry name" value="CCHC-TYPE DOMAIN-CONTAINING PROTEIN"/>
    <property type="match status" value="1"/>
</dbReference>
<proteinExistence type="predicted"/>
<name>A0A9J5XP52_SOLCO</name>
<dbReference type="Pfam" id="PF24925">
    <property type="entry name" value="DUF7746"/>
    <property type="match status" value="1"/>
</dbReference>
<dbReference type="AlphaFoldDB" id="A0A9J5XP52"/>